<comment type="caution">
    <text evidence="1">The sequence shown here is derived from an EMBL/GenBank/DDBJ whole genome shotgun (WGS) entry which is preliminary data.</text>
</comment>
<dbReference type="Proteomes" id="UP000789831">
    <property type="component" value="Unassembled WGS sequence"/>
</dbReference>
<gene>
    <name evidence="1" type="ORF">AGERDE_LOCUS3332</name>
</gene>
<dbReference type="InterPro" id="IPR019516">
    <property type="entry name" value="Glomulin/ALF4"/>
</dbReference>
<accession>A0A9N8WAC1</accession>
<dbReference type="Pfam" id="PF08568">
    <property type="entry name" value="Kinetochor_Ybp2"/>
    <property type="match status" value="1"/>
</dbReference>
<dbReference type="InterPro" id="IPR013877">
    <property type="entry name" value="YAP-bd/ALF4/Glomulin"/>
</dbReference>
<keyword evidence="2" id="KW-1185">Reference proteome</keyword>
<dbReference type="GO" id="GO:0055105">
    <property type="term" value="F:ubiquitin-protein transferase inhibitor activity"/>
    <property type="evidence" value="ECO:0007669"/>
    <property type="project" value="TreeGrafter"/>
</dbReference>
<dbReference type="AlphaFoldDB" id="A0A9N8WAC1"/>
<dbReference type="PANTHER" id="PTHR15430:SF1">
    <property type="entry name" value="GLOMULIN"/>
    <property type="match status" value="1"/>
</dbReference>
<dbReference type="SUPFAM" id="SSF48371">
    <property type="entry name" value="ARM repeat"/>
    <property type="match status" value="1"/>
</dbReference>
<protein>
    <submittedName>
        <fullName evidence="1">1547_t:CDS:1</fullName>
    </submittedName>
</protein>
<name>A0A9N8WAC1_9GLOM</name>
<dbReference type="EMBL" id="CAJVPL010000322">
    <property type="protein sequence ID" value="CAG8482948.1"/>
    <property type="molecule type" value="Genomic_DNA"/>
</dbReference>
<dbReference type="PANTHER" id="PTHR15430">
    <property type="entry name" value="GLOMULIN"/>
    <property type="match status" value="1"/>
</dbReference>
<reference evidence="1" key="1">
    <citation type="submission" date="2021-06" db="EMBL/GenBank/DDBJ databases">
        <authorList>
            <person name="Kallberg Y."/>
            <person name="Tangrot J."/>
            <person name="Rosling A."/>
        </authorList>
    </citation>
    <scope>NUCLEOTIDE SEQUENCE</scope>
    <source>
        <strain evidence="1">MT106</strain>
    </source>
</reference>
<dbReference type="GO" id="GO:0005737">
    <property type="term" value="C:cytoplasm"/>
    <property type="evidence" value="ECO:0007669"/>
    <property type="project" value="TreeGrafter"/>
</dbReference>
<proteinExistence type="predicted"/>
<dbReference type="InterPro" id="IPR016024">
    <property type="entry name" value="ARM-type_fold"/>
</dbReference>
<evidence type="ECO:0000313" key="1">
    <source>
        <dbReference type="EMBL" id="CAG8482948.1"/>
    </source>
</evidence>
<dbReference type="OrthoDB" id="5396786at2759"/>
<sequence length="676" mass="77729">MQTFQQTKEAIESCIRICLSEKSNDTDCINKFTNLLEDALSENSPQQQQPYYSNREKTDLLECVYRNLVLISEENNKDNKEKITLIKQTSWEIFNIVLPYLTNLFDHAEDGETANSTTRIARQILEGIAKYNPPREMILLILEKFSFIDWENFEKSFRQVMCIIEAMKIDDVSKFLPDTIKALVRALSQLSIEKHRQESVIESVIEFCEILVSLVEVDYKNVSITDLQSQHNSNYYLLNYLFLSIFDKCITPINFEMASTYYETFYPRYYNVPGREKPSKSVRVDDRTRLNRLVRLAIKAGIAIDQLLSFVIDSTYLDSKKPQSSSQLKIVLPLIISSAWLINKIIPVASNGFSNGFPKDVANTTLSDKILLVLLYFTDRIEEGTITSEYLEKEISDTKITIMTFLQSIASFASTCPNSQQRFVAFRLLSRVIDICSNDVKAIILNELLINCPFETMKTATISIIKENIASSLSKVYDAEESKSRRPIGSIFSSSFVVTTFIPKILRFQQSQPEFLRDESAFTEKYSYIMQGLNFYYLLLSKDKENLTTVWDTSQIRDTQKEFLDPLREASGHWISVYQSKLEELKKSIGEDTITTTTTTTEENADKEASGRVELEIPVNDIEAGEESHPPQKKLSPLEELQMIESKVINMQLLQNYIDQINNKVLEKREKGKNNT</sequence>
<evidence type="ECO:0000313" key="2">
    <source>
        <dbReference type="Proteomes" id="UP000789831"/>
    </source>
</evidence>
<organism evidence="1 2">
    <name type="scientific">Ambispora gerdemannii</name>
    <dbReference type="NCBI Taxonomy" id="144530"/>
    <lineage>
        <taxon>Eukaryota</taxon>
        <taxon>Fungi</taxon>
        <taxon>Fungi incertae sedis</taxon>
        <taxon>Mucoromycota</taxon>
        <taxon>Glomeromycotina</taxon>
        <taxon>Glomeromycetes</taxon>
        <taxon>Archaeosporales</taxon>
        <taxon>Ambisporaceae</taxon>
        <taxon>Ambispora</taxon>
    </lineage>
</organism>